<proteinExistence type="predicted"/>
<evidence type="ECO:0000313" key="3">
    <source>
        <dbReference type="Proteomes" id="UP000693970"/>
    </source>
</evidence>
<evidence type="ECO:0000313" key="2">
    <source>
        <dbReference type="EMBL" id="KAG7356530.1"/>
    </source>
</evidence>
<reference evidence="2" key="1">
    <citation type="journal article" date="2021" name="Sci. Rep.">
        <title>Diploid genomic architecture of Nitzschia inconspicua, an elite biomass production diatom.</title>
        <authorList>
            <person name="Oliver A."/>
            <person name="Podell S."/>
            <person name="Pinowska A."/>
            <person name="Traller J.C."/>
            <person name="Smith S.R."/>
            <person name="McClure R."/>
            <person name="Beliaev A."/>
            <person name="Bohutskyi P."/>
            <person name="Hill E.A."/>
            <person name="Rabines A."/>
            <person name="Zheng H."/>
            <person name="Allen L.Z."/>
            <person name="Kuo A."/>
            <person name="Grigoriev I.V."/>
            <person name="Allen A.E."/>
            <person name="Hazlebeck D."/>
            <person name="Allen E.E."/>
        </authorList>
    </citation>
    <scope>NUCLEOTIDE SEQUENCE</scope>
    <source>
        <strain evidence="2">Hildebrandi</strain>
    </source>
</reference>
<dbReference type="AlphaFoldDB" id="A0A9K3PQR9"/>
<evidence type="ECO:0000313" key="1">
    <source>
        <dbReference type="EMBL" id="KAG7338745.1"/>
    </source>
</evidence>
<protein>
    <submittedName>
        <fullName evidence="2">Uncharacterized protein</fullName>
    </submittedName>
</protein>
<keyword evidence="3" id="KW-1185">Reference proteome</keyword>
<sequence length="170" mass="18275">MTAPSAQAALLTALLQTSTNSNHTWIVPGQILLAILNSSNIICPILTLGIRQSALDAELGFHILFRLTLTAHNNTSDAAAPPQLIRINLTSDANPVRVSLAPKKALTPAVTLAPPSSSPANTKTIPKLLPCPVEWITLFTQQATSASETYQLTWIHDFNFDEPPVTDFQA</sequence>
<dbReference type="EMBL" id="JAGRRH010000050">
    <property type="protein sequence ID" value="KAG7338745.1"/>
    <property type="molecule type" value="Genomic_DNA"/>
</dbReference>
<organism evidence="2 3">
    <name type="scientific">Nitzschia inconspicua</name>
    <dbReference type="NCBI Taxonomy" id="303405"/>
    <lineage>
        <taxon>Eukaryota</taxon>
        <taxon>Sar</taxon>
        <taxon>Stramenopiles</taxon>
        <taxon>Ochrophyta</taxon>
        <taxon>Bacillariophyta</taxon>
        <taxon>Bacillariophyceae</taxon>
        <taxon>Bacillariophycidae</taxon>
        <taxon>Bacillariales</taxon>
        <taxon>Bacillariaceae</taxon>
        <taxon>Nitzschia</taxon>
    </lineage>
</organism>
<dbReference type="EMBL" id="JAGRRH010000015">
    <property type="protein sequence ID" value="KAG7356530.1"/>
    <property type="molecule type" value="Genomic_DNA"/>
</dbReference>
<reference evidence="2" key="2">
    <citation type="submission" date="2021-04" db="EMBL/GenBank/DDBJ databases">
        <authorList>
            <person name="Podell S."/>
        </authorList>
    </citation>
    <scope>NUCLEOTIDE SEQUENCE</scope>
    <source>
        <strain evidence="2">Hildebrandi</strain>
    </source>
</reference>
<name>A0A9K3PQR9_9STRA</name>
<comment type="caution">
    <text evidence="2">The sequence shown here is derived from an EMBL/GenBank/DDBJ whole genome shotgun (WGS) entry which is preliminary data.</text>
</comment>
<gene>
    <name evidence="2" type="ORF">IV203_001216</name>
    <name evidence="1" type="ORF">IV203_002499</name>
</gene>
<dbReference type="Proteomes" id="UP000693970">
    <property type="component" value="Unassembled WGS sequence"/>
</dbReference>
<accession>A0A9K3PQR9</accession>